<dbReference type="Pfam" id="PF02518">
    <property type="entry name" value="HATPase_c"/>
    <property type="match status" value="1"/>
</dbReference>
<dbReference type="CDD" id="cd00082">
    <property type="entry name" value="HisKA"/>
    <property type="match status" value="1"/>
</dbReference>
<feature type="transmembrane region" description="Helical" evidence="11">
    <location>
        <begin position="156"/>
        <end position="179"/>
    </location>
</feature>
<keyword evidence="9" id="KW-0902">Two-component regulatory system</keyword>
<dbReference type="AlphaFoldDB" id="A0A3N0GK75"/>
<dbReference type="Gene3D" id="3.30.565.10">
    <property type="entry name" value="Histidine kinase-like ATPase, C-terminal domain"/>
    <property type="match status" value="1"/>
</dbReference>
<evidence type="ECO:0000313" key="15">
    <source>
        <dbReference type="EMBL" id="RNM12779.1"/>
    </source>
</evidence>
<evidence type="ECO:0000256" key="10">
    <source>
        <dbReference type="ARBA" id="ARBA00023136"/>
    </source>
</evidence>
<evidence type="ECO:0000256" key="5">
    <source>
        <dbReference type="ARBA" id="ARBA00022679"/>
    </source>
</evidence>
<gene>
    <name evidence="15" type="ORF">EFL26_17255</name>
</gene>
<dbReference type="Pfam" id="PF00512">
    <property type="entry name" value="HisKA"/>
    <property type="match status" value="1"/>
</dbReference>
<evidence type="ECO:0000256" key="11">
    <source>
        <dbReference type="SAM" id="Phobius"/>
    </source>
</evidence>
<dbReference type="PROSITE" id="PS50885">
    <property type="entry name" value="HAMP"/>
    <property type="match status" value="1"/>
</dbReference>
<evidence type="ECO:0000256" key="2">
    <source>
        <dbReference type="ARBA" id="ARBA00004236"/>
    </source>
</evidence>
<keyword evidence="8 11" id="KW-1133">Transmembrane helix</keyword>
<dbReference type="Gene3D" id="6.10.340.10">
    <property type="match status" value="1"/>
</dbReference>
<dbReference type="EC" id="2.7.13.3" evidence="3"/>
<accession>A0A3N0GK75</accession>
<evidence type="ECO:0000256" key="6">
    <source>
        <dbReference type="ARBA" id="ARBA00022692"/>
    </source>
</evidence>
<feature type="signal peptide" evidence="12">
    <location>
        <begin position="1"/>
        <end position="33"/>
    </location>
</feature>
<dbReference type="InterPro" id="IPR003594">
    <property type="entry name" value="HATPase_dom"/>
</dbReference>
<evidence type="ECO:0000256" key="9">
    <source>
        <dbReference type="ARBA" id="ARBA00023012"/>
    </source>
</evidence>
<dbReference type="CDD" id="cd00075">
    <property type="entry name" value="HATPase"/>
    <property type="match status" value="1"/>
</dbReference>
<keyword evidence="4" id="KW-0597">Phosphoprotein</keyword>
<dbReference type="OrthoDB" id="9786919at2"/>
<dbReference type="Proteomes" id="UP000279994">
    <property type="component" value="Unassembled WGS sequence"/>
</dbReference>
<dbReference type="SMART" id="SM00387">
    <property type="entry name" value="HATPase_c"/>
    <property type="match status" value="1"/>
</dbReference>
<evidence type="ECO:0000256" key="3">
    <source>
        <dbReference type="ARBA" id="ARBA00012438"/>
    </source>
</evidence>
<dbReference type="SUPFAM" id="SSF55874">
    <property type="entry name" value="ATPase domain of HSP90 chaperone/DNA topoisomerase II/histidine kinase"/>
    <property type="match status" value="1"/>
</dbReference>
<proteinExistence type="predicted"/>
<evidence type="ECO:0000256" key="4">
    <source>
        <dbReference type="ARBA" id="ARBA00022553"/>
    </source>
</evidence>
<evidence type="ECO:0000256" key="8">
    <source>
        <dbReference type="ARBA" id="ARBA00022989"/>
    </source>
</evidence>
<dbReference type="PRINTS" id="PR00344">
    <property type="entry name" value="BCTRLSENSOR"/>
</dbReference>
<keyword evidence="10 11" id="KW-0472">Membrane</keyword>
<dbReference type="EMBL" id="RJSF01000044">
    <property type="protein sequence ID" value="RNM12779.1"/>
    <property type="molecule type" value="Genomic_DNA"/>
</dbReference>
<feature type="domain" description="HAMP" evidence="14">
    <location>
        <begin position="180"/>
        <end position="232"/>
    </location>
</feature>
<evidence type="ECO:0000256" key="7">
    <source>
        <dbReference type="ARBA" id="ARBA00022777"/>
    </source>
</evidence>
<comment type="subcellular location">
    <subcellularLocation>
        <location evidence="2">Cell membrane</location>
    </subcellularLocation>
</comment>
<comment type="catalytic activity">
    <reaction evidence="1">
        <text>ATP + protein L-histidine = ADP + protein N-phospho-L-histidine.</text>
        <dbReference type="EC" id="2.7.13.3"/>
    </reaction>
</comment>
<dbReference type="InterPro" id="IPR003661">
    <property type="entry name" value="HisK_dim/P_dom"/>
</dbReference>
<dbReference type="InterPro" id="IPR003660">
    <property type="entry name" value="HAMP_dom"/>
</dbReference>
<dbReference type="PANTHER" id="PTHR45436:SF5">
    <property type="entry name" value="SENSOR HISTIDINE KINASE TRCS"/>
    <property type="match status" value="1"/>
</dbReference>
<keyword evidence="16" id="KW-1185">Reference proteome</keyword>
<evidence type="ECO:0000256" key="12">
    <source>
        <dbReference type="SAM" id="SignalP"/>
    </source>
</evidence>
<dbReference type="Gene3D" id="1.10.287.130">
    <property type="match status" value="1"/>
</dbReference>
<dbReference type="PROSITE" id="PS50109">
    <property type="entry name" value="HIS_KIN"/>
    <property type="match status" value="1"/>
</dbReference>
<keyword evidence="12" id="KW-0732">Signal</keyword>
<dbReference type="PANTHER" id="PTHR45436">
    <property type="entry name" value="SENSOR HISTIDINE KINASE YKOH"/>
    <property type="match status" value="1"/>
</dbReference>
<dbReference type="InterPro" id="IPR005467">
    <property type="entry name" value="His_kinase_dom"/>
</dbReference>
<name>A0A3N0GK75_9ACTN</name>
<feature type="chain" id="PRO_5018200467" description="histidine kinase" evidence="12">
    <location>
        <begin position="34"/>
        <end position="457"/>
    </location>
</feature>
<keyword evidence="6 11" id="KW-0812">Transmembrane</keyword>
<dbReference type="InterPro" id="IPR036890">
    <property type="entry name" value="HATPase_C_sf"/>
</dbReference>
<evidence type="ECO:0000259" key="14">
    <source>
        <dbReference type="PROSITE" id="PS50885"/>
    </source>
</evidence>
<dbReference type="SMART" id="SM00304">
    <property type="entry name" value="HAMP"/>
    <property type="match status" value="1"/>
</dbReference>
<keyword evidence="7 15" id="KW-0418">Kinase</keyword>
<evidence type="ECO:0000313" key="16">
    <source>
        <dbReference type="Proteomes" id="UP000279994"/>
    </source>
</evidence>
<comment type="caution">
    <text evidence="15">The sequence shown here is derived from an EMBL/GenBank/DDBJ whole genome shotgun (WGS) entry which is preliminary data.</text>
</comment>
<dbReference type="SUPFAM" id="SSF47384">
    <property type="entry name" value="Homodimeric domain of signal transducing histidine kinase"/>
    <property type="match status" value="1"/>
</dbReference>
<dbReference type="InterPro" id="IPR004358">
    <property type="entry name" value="Sig_transdc_His_kin-like_C"/>
</dbReference>
<dbReference type="SUPFAM" id="SSF158472">
    <property type="entry name" value="HAMP domain-like"/>
    <property type="match status" value="1"/>
</dbReference>
<dbReference type="Pfam" id="PF00672">
    <property type="entry name" value="HAMP"/>
    <property type="match status" value="1"/>
</dbReference>
<protein>
    <recommendedName>
        <fullName evidence="3">histidine kinase</fullName>
        <ecNumber evidence="3">2.7.13.3</ecNumber>
    </recommendedName>
</protein>
<evidence type="ECO:0000256" key="1">
    <source>
        <dbReference type="ARBA" id="ARBA00000085"/>
    </source>
</evidence>
<reference evidence="15 16" key="1">
    <citation type="submission" date="2018-11" db="EMBL/GenBank/DDBJ databases">
        <authorList>
            <person name="Li F."/>
        </authorList>
    </citation>
    <scope>NUCLEOTIDE SEQUENCE [LARGE SCALE GENOMIC DNA]</scope>
    <source>
        <strain evidence="15 16">Gsoil 818</strain>
    </source>
</reference>
<keyword evidence="5" id="KW-0808">Transferase</keyword>
<dbReference type="GO" id="GO:0000155">
    <property type="term" value="F:phosphorelay sensor kinase activity"/>
    <property type="evidence" value="ECO:0007669"/>
    <property type="project" value="InterPro"/>
</dbReference>
<dbReference type="GO" id="GO:0005886">
    <property type="term" value="C:plasma membrane"/>
    <property type="evidence" value="ECO:0007669"/>
    <property type="project" value="UniProtKB-SubCell"/>
</dbReference>
<sequence>MGGGLHYRRSLASRVTLLSTLAVGFAVSAVAFAAYATVRAQAVGALDESLRGRAYAAAKTNTLNALAQQSVPSWSLVRMTYVDASSDPVRVYKAGENAIAVGSREIAVAQGDSDGSARTVYNQGERWRVVAVPAGDGQALVLAQSMESTDRMLDRLGLVMLLFGAAGMITAGLAGWAVARNGLRPVRRLTEAVEDIARTQRLDPIPVEGSDELARLAQSFNGMLHTLSASQHRQRQLVADAGHELRTPLTSLRTNLDLLVQADASSGLSAESRAELLGDVRAQINEMTTLVGDLVELARDEPVSRTVEPVELTAVLGQAVARVRRRADVEFAVKTSPWWVTGDADALERAITNLLDNAAKWSPEGGVVTVTLEHGTLMVADEGPGISPEDLPHVFERFYRSAESRGMPGSGLGLSIVRSIAERHGGDVRAGSAPGGAGAAFWLTVPGQPSPPEGAPE</sequence>
<evidence type="ECO:0000259" key="13">
    <source>
        <dbReference type="PROSITE" id="PS50109"/>
    </source>
</evidence>
<organism evidence="15 16">
    <name type="scientific">Nocardioides pocheonensis</name>
    <dbReference type="NCBI Taxonomy" id="661485"/>
    <lineage>
        <taxon>Bacteria</taxon>
        <taxon>Bacillati</taxon>
        <taxon>Actinomycetota</taxon>
        <taxon>Actinomycetes</taxon>
        <taxon>Propionibacteriales</taxon>
        <taxon>Nocardioidaceae</taxon>
        <taxon>Nocardioides</taxon>
    </lineage>
</organism>
<feature type="domain" description="Histidine kinase" evidence="13">
    <location>
        <begin position="240"/>
        <end position="449"/>
    </location>
</feature>
<dbReference type="SMART" id="SM00388">
    <property type="entry name" value="HisKA"/>
    <property type="match status" value="1"/>
</dbReference>
<dbReference type="CDD" id="cd06225">
    <property type="entry name" value="HAMP"/>
    <property type="match status" value="1"/>
</dbReference>
<dbReference type="InterPro" id="IPR036097">
    <property type="entry name" value="HisK_dim/P_sf"/>
</dbReference>
<dbReference type="InterPro" id="IPR050428">
    <property type="entry name" value="TCS_sensor_his_kinase"/>
</dbReference>